<keyword evidence="7" id="KW-1185">Reference proteome</keyword>
<evidence type="ECO:0000256" key="2">
    <source>
        <dbReference type="ARBA" id="ARBA00022630"/>
    </source>
</evidence>
<dbReference type="RefSeq" id="WP_013861255.1">
    <property type="nucleotide sequence ID" value="NC_015635.1"/>
</dbReference>
<dbReference type="eggNOG" id="COG0446">
    <property type="taxonomic scope" value="Bacteria"/>
</dbReference>
<dbReference type="InterPro" id="IPR016156">
    <property type="entry name" value="FAD/NAD-linked_Rdtase_dimer_sf"/>
</dbReference>
<dbReference type="PANTHER" id="PTHR43557:SF2">
    <property type="entry name" value="RIESKE DOMAIN-CONTAINING PROTEIN-RELATED"/>
    <property type="match status" value="1"/>
</dbReference>
<name>F5XJ40_MICPN</name>
<dbReference type="SUPFAM" id="SSF51905">
    <property type="entry name" value="FAD/NAD(P)-binding domain"/>
    <property type="match status" value="2"/>
</dbReference>
<protein>
    <submittedName>
        <fullName evidence="6">Ferredoxin reductase</fullName>
    </submittedName>
</protein>
<evidence type="ECO:0000256" key="3">
    <source>
        <dbReference type="ARBA" id="ARBA00022827"/>
    </source>
</evidence>
<dbReference type="KEGG" id="mph:MLP_03520"/>
<comment type="cofactor">
    <cofactor evidence="1">
        <name>FAD</name>
        <dbReference type="ChEBI" id="CHEBI:57692"/>
    </cofactor>
</comment>
<dbReference type="PRINTS" id="PR00411">
    <property type="entry name" value="PNDRDTASEI"/>
</dbReference>
<dbReference type="OrthoDB" id="3568330at2"/>
<organism evidence="6 7">
    <name type="scientific">Microlunatus phosphovorus (strain ATCC 700054 / DSM 10555 / JCM 9379 / NBRC 101784 / NCIMB 13414 / VKM Ac-1990 / NM-1)</name>
    <dbReference type="NCBI Taxonomy" id="1032480"/>
    <lineage>
        <taxon>Bacteria</taxon>
        <taxon>Bacillati</taxon>
        <taxon>Actinomycetota</taxon>
        <taxon>Actinomycetes</taxon>
        <taxon>Propionibacteriales</taxon>
        <taxon>Propionibacteriaceae</taxon>
        <taxon>Microlunatus</taxon>
    </lineage>
</organism>
<dbReference type="PANTHER" id="PTHR43557">
    <property type="entry name" value="APOPTOSIS-INDUCING FACTOR 1"/>
    <property type="match status" value="1"/>
</dbReference>
<dbReference type="HOGENOM" id="CLU_003291_4_0_11"/>
<dbReference type="GO" id="GO:0016651">
    <property type="term" value="F:oxidoreductase activity, acting on NAD(P)H"/>
    <property type="evidence" value="ECO:0007669"/>
    <property type="project" value="TreeGrafter"/>
</dbReference>
<dbReference type="InterPro" id="IPR036188">
    <property type="entry name" value="FAD/NAD-bd_sf"/>
</dbReference>
<evidence type="ECO:0000313" key="7">
    <source>
        <dbReference type="Proteomes" id="UP000007947"/>
    </source>
</evidence>
<keyword evidence="3" id="KW-0274">FAD</keyword>
<dbReference type="PRINTS" id="PR00368">
    <property type="entry name" value="FADPNR"/>
</dbReference>
<sequence length="370" mass="39508">MRIIVVGAGLAAGTAVTELREQGYDGELVVFGSEIHPPYERPPLSKGYLLGNDPIENAFVHEAAWYAEHDVDLRTSTTVTAIDPGGHEITADGETFGYDKLLLATGAEPRRLRLADESGTPTAYLRTIEDSDRLKVAFAAGAKVGIIGAGWIGLEVAAAARIAGCEVTVFEQAELPLLAVLGPEVAQAFADLHRAHGVDLRLGVTVSADDLQPFDLVVVGIGAVPSTALAEAAGLAVDNGVLVNAQLQSSDPDIYAIGDIANELHPVLGRRIRVEHWDTAIEQGKTAAHNLLGAQEAYDRMPYFFTDQYDLGMEYVGSVGSDGYDRVDIEGDLHGSFQAYWVKDTHVVAAMQANDWDASDVIKESLGTSR</sequence>
<dbReference type="SUPFAM" id="SSF55424">
    <property type="entry name" value="FAD/NAD-linked reductases, dimerisation (C-terminal) domain"/>
    <property type="match status" value="1"/>
</dbReference>
<evidence type="ECO:0000313" key="6">
    <source>
        <dbReference type="EMBL" id="BAK33366.1"/>
    </source>
</evidence>
<dbReference type="Gene3D" id="3.50.50.60">
    <property type="entry name" value="FAD/NAD(P)-binding domain"/>
    <property type="match status" value="2"/>
</dbReference>
<dbReference type="Gene3D" id="3.30.390.30">
    <property type="match status" value="1"/>
</dbReference>
<dbReference type="Pfam" id="PF07992">
    <property type="entry name" value="Pyr_redox_2"/>
    <property type="match status" value="1"/>
</dbReference>
<evidence type="ECO:0000256" key="4">
    <source>
        <dbReference type="ARBA" id="ARBA00023002"/>
    </source>
</evidence>
<dbReference type="AlphaFoldDB" id="F5XJ40"/>
<feature type="domain" description="FAD/NAD(P)-binding" evidence="5">
    <location>
        <begin position="1"/>
        <end position="284"/>
    </location>
</feature>
<gene>
    <name evidence="6" type="ordered locus">MLP_03520</name>
</gene>
<dbReference type="EMBL" id="AP012204">
    <property type="protein sequence ID" value="BAK33366.1"/>
    <property type="molecule type" value="Genomic_DNA"/>
</dbReference>
<keyword evidence="2" id="KW-0285">Flavoprotein</keyword>
<reference evidence="6 7" key="1">
    <citation type="submission" date="2011-05" db="EMBL/GenBank/DDBJ databases">
        <title>Whole genome sequence of Microlunatus phosphovorus NM-1.</title>
        <authorList>
            <person name="Hosoyama A."/>
            <person name="Sasaki K."/>
            <person name="Harada T."/>
            <person name="Igarashi R."/>
            <person name="Kawakoshi A."/>
            <person name="Sasagawa M."/>
            <person name="Fukada J."/>
            <person name="Nakamura S."/>
            <person name="Katano Y."/>
            <person name="Hanada S."/>
            <person name="Kamagata Y."/>
            <person name="Nakamura N."/>
            <person name="Yamazaki S."/>
            <person name="Fujita N."/>
        </authorList>
    </citation>
    <scope>NUCLEOTIDE SEQUENCE [LARGE SCALE GENOMIC DNA]</scope>
    <source>
        <strain evidence="7">ATCC 700054 / DSM 10555 / JCM 9379 / NBRC 101784 / NCIMB 13414 / VKM Ac-1990 / NM-1</strain>
    </source>
</reference>
<dbReference type="InterPro" id="IPR023753">
    <property type="entry name" value="FAD/NAD-binding_dom"/>
</dbReference>
<dbReference type="STRING" id="1032480.MLP_03520"/>
<accession>F5XJ40</accession>
<dbReference type="Proteomes" id="UP000007947">
    <property type="component" value="Chromosome"/>
</dbReference>
<dbReference type="InterPro" id="IPR050446">
    <property type="entry name" value="FAD-oxidoreductase/Apoptosis"/>
</dbReference>
<dbReference type="GO" id="GO:0005737">
    <property type="term" value="C:cytoplasm"/>
    <property type="evidence" value="ECO:0007669"/>
    <property type="project" value="TreeGrafter"/>
</dbReference>
<keyword evidence="4" id="KW-0560">Oxidoreductase</keyword>
<proteinExistence type="predicted"/>
<evidence type="ECO:0000259" key="5">
    <source>
        <dbReference type="Pfam" id="PF07992"/>
    </source>
</evidence>
<evidence type="ECO:0000256" key="1">
    <source>
        <dbReference type="ARBA" id="ARBA00001974"/>
    </source>
</evidence>